<dbReference type="InterPro" id="IPR032710">
    <property type="entry name" value="NTF2-like_dom_sf"/>
</dbReference>
<dbReference type="STRING" id="112498.A0A2D3UW42"/>
<dbReference type="Gene3D" id="3.10.450.50">
    <property type="match status" value="1"/>
</dbReference>
<dbReference type="InterPro" id="IPR018222">
    <property type="entry name" value="Nuclear_transport_factor_2_euk"/>
</dbReference>
<proteinExistence type="predicted"/>
<organism evidence="3 4">
    <name type="scientific">Ramularia collo-cygni</name>
    <dbReference type="NCBI Taxonomy" id="112498"/>
    <lineage>
        <taxon>Eukaryota</taxon>
        <taxon>Fungi</taxon>
        <taxon>Dikarya</taxon>
        <taxon>Ascomycota</taxon>
        <taxon>Pezizomycotina</taxon>
        <taxon>Dothideomycetes</taxon>
        <taxon>Dothideomycetidae</taxon>
        <taxon>Mycosphaerellales</taxon>
        <taxon>Mycosphaerellaceae</taxon>
        <taxon>Ramularia</taxon>
    </lineage>
</organism>
<feature type="domain" description="NTF2" evidence="2">
    <location>
        <begin position="27"/>
        <end position="177"/>
    </location>
</feature>
<evidence type="ECO:0000259" key="2">
    <source>
        <dbReference type="PROSITE" id="PS50177"/>
    </source>
</evidence>
<sequence length="179" mass="19865">MADHTPASEKPSHVLSDTDRTRISANVAQTFLETYHDALLSNRSTLASFYHPTIPSPTPNRTIPLISYNGTLLHSGEDFQNAYESMPYTYHEVQSMNASIINPCLDPGKSRTKGEAERNCSVAVQVSGFVRLNERKEGEMRGFAESFVLVPSSEEVRGRAGAGRGRDWVAVSQCFRWVV</sequence>
<evidence type="ECO:0000313" key="3">
    <source>
        <dbReference type="EMBL" id="CZT18435.1"/>
    </source>
</evidence>
<evidence type="ECO:0000313" key="4">
    <source>
        <dbReference type="Proteomes" id="UP000225277"/>
    </source>
</evidence>
<evidence type="ECO:0000256" key="1">
    <source>
        <dbReference type="SAM" id="MobiDB-lite"/>
    </source>
</evidence>
<dbReference type="EMBL" id="FJUY01000005">
    <property type="protein sequence ID" value="CZT18435.1"/>
    <property type="molecule type" value="Genomic_DNA"/>
</dbReference>
<accession>A0A2D3UW42</accession>
<protein>
    <recommendedName>
        <fullName evidence="2">NTF2 domain-containing protein</fullName>
    </recommendedName>
</protein>
<dbReference type="Proteomes" id="UP000225277">
    <property type="component" value="Unassembled WGS sequence"/>
</dbReference>
<dbReference type="SUPFAM" id="SSF54427">
    <property type="entry name" value="NTF2-like"/>
    <property type="match status" value="1"/>
</dbReference>
<dbReference type="InterPro" id="IPR002075">
    <property type="entry name" value="NTF2_dom"/>
</dbReference>
<dbReference type="AlphaFoldDB" id="A0A2D3UW42"/>
<name>A0A2D3UW42_9PEZI</name>
<gene>
    <name evidence="3" type="ORF">RCC_04280</name>
</gene>
<reference evidence="3 4" key="1">
    <citation type="submission" date="2016-03" db="EMBL/GenBank/DDBJ databases">
        <authorList>
            <person name="Ploux O."/>
        </authorList>
    </citation>
    <scope>NUCLEOTIDE SEQUENCE [LARGE SCALE GENOMIC DNA]</scope>
    <source>
        <strain evidence="3 4">URUG2</strain>
    </source>
</reference>
<keyword evidence="4" id="KW-1185">Reference proteome</keyword>
<dbReference type="PROSITE" id="PS50177">
    <property type="entry name" value="NTF2_DOMAIN"/>
    <property type="match status" value="1"/>
</dbReference>
<dbReference type="GeneID" id="35599456"/>
<dbReference type="OrthoDB" id="25408at2759"/>
<dbReference type="RefSeq" id="XP_023625325.1">
    <property type="nucleotide sequence ID" value="XM_023769557.1"/>
</dbReference>
<dbReference type="Pfam" id="PF02136">
    <property type="entry name" value="NTF2"/>
    <property type="match status" value="1"/>
</dbReference>
<feature type="region of interest" description="Disordered" evidence="1">
    <location>
        <begin position="1"/>
        <end position="20"/>
    </location>
</feature>